<gene>
    <name evidence="1" type="ORF">DAETH_17640</name>
</gene>
<accession>A0ABM8ADC9</accession>
<organism evidence="1 2">
    <name type="scientific">Deinococcus aetherius</name>
    <dbReference type="NCBI Taxonomy" id="200252"/>
    <lineage>
        <taxon>Bacteria</taxon>
        <taxon>Thermotogati</taxon>
        <taxon>Deinococcota</taxon>
        <taxon>Deinococci</taxon>
        <taxon>Deinococcales</taxon>
        <taxon>Deinococcaceae</taxon>
        <taxon>Deinococcus</taxon>
    </lineage>
</organism>
<reference evidence="1" key="1">
    <citation type="submission" date="2022-07" db="EMBL/GenBank/DDBJ databases">
        <title>Complete Genome Sequence of the Radioresistant Bacterium Deinococcus aetherius ST0316, Isolated from the Air Dust collected in Lower Stratosphere above Japan.</title>
        <authorList>
            <person name="Satoh K."/>
            <person name="Hagiwara K."/>
            <person name="Katsumata K."/>
            <person name="Kubo A."/>
            <person name="Yokobori S."/>
            <person name="Yamagishi A."/>
            <person name="Oono Y."/>
            <person name="Narumi I."/>
        </authorList>
    </citation>
    <scope>NUCLEOTIDE SEQUENCE</scope>
    <source>
        <strain evidence="1">ST0316</strain>
    </source>
</reference>
<dbReference type="EMBL" id="AP026560">
    <property type="protein sequence ID" value="BDP41795.1"/>
    <property type="molecule type" value="Genomic_DNA"/>
</dbReference>
<keyword evidence="2" id="KW-1185">Reference proteome</keyword>
<dbReference type="Proteomes" id="UP001064971">
    <property type="component" value="Chromosome"/>
</dbReference>
<protein>
    <recommendedName>
        <fullName evidence="3">Lipoprotein</fullName>
    </recommendedName>
</protein>
<name>A0ABM8ADC9_9DEIO</name>
<evidence type="ECO:0008006" key="3">
    <source>
        <dbReference type="Google" id="ProtNLM"/>
    </source>
</evidence>
<dbReference type="PROSITE" id="PS51257">
    <property type="entry name" value="PROKAR_LIPOPROTEIN"/>
    <property type="match status" value="1"/>
</dbReference>
<dbReference type="RefSeq" id="WP_264774522.1">
    <property type="nucleotide sequence ID" value="NZ_AP026560.1"/>
</dbReference>
<sequence length="150" mass="15501">MKFSELKKFAVSSVAFAISSLMLSSCNRGGSSPGFLGISVHISGGEVFQQEINFPAVQMLTLYTHPKSSALASRATGGYVNVGTKQYPGVLVVSDNALSHKGDLELGLVLCQDVKPGQNIEVGYAFTGAGGMLLEQGVVTLASVTGTCPG</sequence>
<proteinExistence type="predicted"/>
<evidence type="ECO:0000313" key="1">
    <source>
        <dbReference type="EMBL" id="BDP41795.1"/>
    </source>
</evidence>
<evidence type="ECO:0000313" key="2">
    <source>
        <dbReference type="Proteomes" id="UP001064971"/>
    </source>
</evidence>